<evidence type="ECO:0000313" key="3">
    <source>
        <dbReference type="Proteomes" id="UP000728032"/>
    </source>
</evidence>
<dbReference type="Pfam" id="PF00640">
    <property type="entry name" value="PID"/>
    <property type="match status" value="1"/>
</dbReference>
<dbReference type="SUPFAM" id="SSF50729">
    <property type="entry name" value="PH domain-like"/>
    <property type="match status" value="1"/>
</dbReference>
<dbReference type="EMBL" id="OC925827">
    <property type="protein sequence ID" value="CAD7656364.1"/>
    <property type="molecule type" value="Genomic_DNA"/>
</dbReference>
<keyword evidence="3" id="KW-1185">Reference proteome</keyword>
<reference evidence="2" key="1">
    <citation type="submission" date="2020-11" db="EMBL/GenBank/DDBJ databases">
        <authorList>
            <person name="Tran Van P."/>
        </authorList>
    </citation>
    <scope>NUCLEOTIDE SEQUENCE</scope>
</reference>
<feature type="non-terminal residue" evidence="2">
    <location>
        <position position="201"/>
    </location>
</feature>
<dbReference type="PROSITE" id="PS01179">
    <property type="entry name" value="PID"/>
    <property type="match status" value="1"/>
</dbReference>
<dbReference type="SMART" id="SM00462">
    <property type="entry name" value="PTB"/>
    <property type="match status" value="1"/>
</dbReference>
<accession>A0A7R9QTM2</accession>
<dbReference type="Proteomes" id="UP000728032">
    <property type="component" value="Unassembled WGS sequence"/>
</dbReference>
<proteinExistence type="predicted"/>
<gene>
    <name evidence="2" type="ORF">ONB1V03_LOCUS13001</name>
</gene>
<sequence>APYRALPSLRQRVTYLGCAAINAPRSEAEIQRNMAILNDSPSAMDITLIVPKSPEECVQMFEMMGVESTTADTASDSSAAETENQKLMAQFPISRIIFCARGKQESNERNCFAFTASHGSTFETGVIQCHVFRCQTTKMVADILEAFGLAFRRVPPNTANQDINIIVESGLEIKEDTADGKSNACPRDKETKFKFWLWLFF</sequence>
<evidence type="ECO:0000259" key="1">
    <source>
        <dbReference type="PROSITE" id="PS01179"/>
    </source>
</evidence>
<name>A0A7R9QTM2_9ACAR</name>
<dbReference type="InterPro" id="IPR011993">
    <property type="entry name" value="PH-like_dom_sf"/>
</dbReference>
<organism evidence="2">
    <name type="scientific">Oppiella nova</name>
    <dbReference type="NCBI Taxonomy" id="334625"/>
    <lineage>
        <taxon>Eukaryota</taxon>
        <taxon>Metazoa</taxon>
        <taxon>Ecdysozoa</taxon>
        <taxon>Arthropoda</taxon>
        <taxon>Chelicerata</taxon>
        <taxon>Arachnida</taxon>
        <taxon>Acari</taxon>
        <taxon>Acariformes</taxon>
        <taxon>Sarcoptiformes</taxon>
        <taxon>Oribatida</taxon>
        <taxon>Brachypylina</taxon>
        <taxon>Oppioidea</taxon>
        <taxon>Oppiidae</taxon>
        <taxon>Oppiella</taxon>
    </lineage>
</organism>
<evidence type="ECO:0000313" key="2">
    <source>
        <dbReference type="EMBL" id="CAD7656364.1"/>
    </source>
</evidence>
<dbReference type="OrthoDB" id="295078at2759"/>
<feature type="non-terminal residue" evidence="2">
    <location>
        <position position="1"/>
    </location>
</feature>
<dbReference type="Gene3D" id="2.30.29.30">
    <property type="entry name" value="Pleckstrin-homology domain (PH domain)/Phosphotyrosine-binding domain (PTB)"/>
    <property type="match status" value="1"/>
</dbReference>
<dbReference type="EMBL" id="CAJPVJ010011002">
    <property type="protein sequence ID" value="CAG2173551.1"/>
    <property type="molecule type" value="Genomic_DNA"/>
</dbReference>
<dbReference type="AlphaFoldDB" id="A0A7R9QTM2"/>
<dbReference type="InterPro" id="IPR006020">
    <property type="entry name" value="PTB/PI_dom"/>
</dbReference>
<feature type="domain" description="PID" evidence="1">
    <location>
        <begin position="13"/>
        <end position="151"/>
    </location>
</feature>
<protein>
    <recommendedName>
        <fullName evidence="1">PID domain-containing protein</fullName>
    </recommendedName>
</protein>